<keyword evidence="2" id="KW-1185">Reference proteome</keyword>
<proteinExistence type="predicted"/>
<sequence>MRDVEVEVVGPAVVVSFTWLPDDDPQRSYVFVLHAPDWDSDTSSDSLITRLDLLLDFPNWQTRALPTGGNVFVVVPAP</sequence>
<dbReference type="AlphaFoldDB" id="A0A438BJW4"/>
<accession>A0A438BJW4</accession>
<organism evidence="1 2">
    <name type="scientific">Prescottella agglutinans</name>
    <dbReference type="NCBI Taxonomy" id="1644129"/>
    <lineage>
        <taxon>Bacteria</taxon>
        <taxon>Bacillati</taxon>
        <taxon>Actinomycetota</taxon>
        <taxon>Actinomycetes</taxon>
        <taxon>Mycobacteriales</taxon>
        <taxon>Nocardiaceae</taxon>
        <taxon>Prescottella</taxon>
    </lineage>
</organism>
<reference evidence="1 2" key="1">
    <citation type="submission" date="2018-11" db="EMBL/GenBank/DDBJ databases">
        <title>Rhodococcus spongicola sp. nov. and Rhodococcus xishaensis sp. nov. from marine sponges.</title>
        <authorList>
            <person name="Li L."/>
            <person name="Lin H.W."/>
        </authorList>
    </citation>
    <scope>NUCLEOTIDE SEQUENCE [LARGE SCALE GENOMIC DNA]</scope>
    <source>
        <strain evidence="1 2">CCTCC AB2014297</strain>
    </source>
</reference>
<name>A0A438BJW4_9NOCA</name>
<dbReference type="Proteomes" id="UP000286208">
    <property type="component" value="Unassembled WGS sequence"/>
</dbReference>
<gene>
    <name evidence="1" type="ORF">EGT67_01540</name>
</gene>
<evidence type="ECO:0000313" key="1">
    <source>
        <dbReference type="EMBL" id="RVW11165.1"/>
    </source>
</evidence>
<protein>
    <submittedName>
        <fullName evidence="1">Uncharacterized protein</fullName>
    </submittedName>
</protein>
<comment type="caution">
    <text evidence="1">The sequence shown here is derived from an EMBL/GenBank/DDBJ whole genome shotgun (WGS) entry which is preliminary data.</text>
</comment>
<evidence type="ECO:0000313" key="2">
    <source>
        <dbReference type="Proteomes" id="UP000286208"/>
    </source>
</evidence>
<dbReference type="EMBL" id="RKLP01000001">
    <property type="protein sequence ID" value="RVW11165.1"/>
    <property type="molecule type" value="Genomic_DNA"/>
</dbReference>